<dbReference type="EMBL" id="UYRT01097787">
    <property type="protein sequence ID" value="VDN41451.1"/>
    <property type="molecule type" value="Genomic_DNA"/>
</dbReference>
<dbReference type="AlphaFoldDB" id="A0A3P7PEX0"/>
<evidence type="ECO:0000313" key="1">
    <source>
        <dbReference type="EMBL" id="VDN41451.1"/>
    </source>
</evidence>
<accession>A0A3P7PEX0</accession>
<proteinExistence type="predicted"/>
<evidence type="ECO:0000313" key="2">
    <source>
        <dbReference type="Proteomes" id="UP000271098"/>
    </source>
</evidence>
<keyword evidence="2" id="KW-1185">Reference proteome</keyword>
<gene>
    <name evidence="1" type="ORF">GPUH_LOCUS23419</name>
</gene>
<name>A0A3P7PEX0_9BILA</name>
<protein>
    <submittedName>
        <fullName evidence="1">Uncharacterized protein</fullName>
    </submittedName>
</protein>
<dbReference type="OrthoDB" id="5912413at2759"/>
<organism evidence="1 2">
    <name type="scientific">Gongylonema pulchrum</name>
    <dbReference type="NCBI Taxonomy" id="637853"/>
    <lineage>
        <taxon>Eukaryota</taxon>
        <taxon>Metazoa</taxon>
        <taxon>Ecdysozoa</taxon>
        <taxon>Nematoda</taxon>
        <taxon>Chromadorea</taxon>
        <taxon>Rhabditida</taxon>
        <taxon>Spirurina</taxon>
        <taxon>Spiruromorpha</taxon>
        <taxon>Spiruroidea</taxon>
        <taxon>Gongylonematidae</taxon>
        <taxon>Gongylonema</taxon>
    </lineage>
</organism>
<reference evidence="1 2" key="1">
    <citation type="submission" date="2018-11" db="EMBL/GenBank/DDBJ databases">
        <authorList>
            <consortium name="Pathogen Informatics"/>
        </authorList>
    </citation>
    <scope>NUCLEOTIDE SEQUENCE [LARGE SCALE GENOMIC DNA]</scope>
</reference>
<sequence length="164" mass="18666">MPTLLRNGGFRLNLIPSRKITSDDGNDIRETNGNIMHTLPPLKDEQLERVPMLLPILSDRSVCRDAAHSEFRCAISTLNDEYIPMNIFLNDEYIPICVLIFVGMLQVMMKMTLPNILSKDRAGEIGPFTLDCRIKDNVFGYEFDNMKQFGGQTAVSFDFVPRFS</sequence>
<dbReference type="Proteomes" id="UP000271098">
    <property type="component" value="Unassembled WGS sequence"/>
</dbReference>